<keyword evidence="1" id="KW-1133">Transmembrane helix</keyword>
<gene>
    <name evidence="2" type="ORF">Adt_28159</name>
</gene>
<evidence type="ECO:0000313" key="3">
    <source>
        <dbReference type="Proteomes" id="UP001604336"/>
    </source>
</evidence>
<feature type="transmembrane region" description="Helical" evidence="1">
    <location>
        <begin position="45"/>
        <end position="73"/>
    </location>
</feature>
<dbReference type="PANTHER" id="PTHR34656">
    <property type="entry name" value="PYRROLINE-5-CARBOXYLATE REDUCTASE"/>
    <property type="match status" value="1"/>
</dbReference>
<sequence length="127" mass="14287">MNYMSRSKTTTCLLCFLISFCIILSSVDRTICYSSYYASIVPFFVVFLLALLLVFAVRTTIVTWITLLVLLAFSGKRRRVLAREGRKITSDMVMFLVQIVLKEKSLGAVACATIVSLVAMAWLRKAD</sequence>
<keyword evidence="3" id="KW-1185">Reference proteome</keyword>
<accession>A0ABD1RVT5</accession>
<proteinExistence type="predicted"/>
<organism evidence="2 3">
    <name type="scientific">Abeliophyllum distichum</name>
    <dbReference type="NCBI Taxonomy" id="126358"/>
    <lineage>
        <taxon>Eukaryota</taxon>
        <taxon>Viridiplantae</taxon>
        <taxon>Streptophyta</taxon>
        <taxon>Embryophyta</taxon>
        <taxon>Tracheophyta</taxon>
        <taxon>Spermatophyta</taxon>
        <taxon>Magnoliopsida</taxon>
        <taxon>eudicotyledons</taxon>
        <taxon>Gunneridae</taxon>
        <taxon>Pentapetalae</taxon>
        <taxon>asterids</taxon>
        <taxon>lamiids</taxon>
        <taxon>Lamiales</taxon>
        <taxon>Oleaceae</taxon>
        <taxon>Forsythieae</taxon>
        <taxon>Abeliophyllum</taxon>
    </lineage>
</organism>
<feature type="transmembrane region" description="Helical" evidence="1">
    <location>
        <begin position="105"/>
        <end position="123"/>
    </location>
</feature>
<protein>
    <submittedName>
        <fullName evidence="2">Uncharacterized protein</fullName>
    </submittedName>
</protein>
<dbReference type="PANTHER" id="PTHR34656:SF2">
    <property type="entry name" value="TRANSMEMBRANE PROTEIN"/>
    <property type="match status" value="1"/>
</dbReference>
<keyword evidence="1" id="KW-0472">Membrane</keyword>
<evidence type="ECO:0000256" key="1">
    <source>
        <dbReference type="SAM" id="Phobius"/>
    </source>
</evidence>
<comment type="caution">
    <text evidence="2">The sequence shown here is derived from an EMBL/GenBank/DDBJ whole genome shotgun (WGS) entry which is preliminary data.</text>
</comment>
<name>A0ABD1RVT5_9LAMI</name>
<dbReference type="EMBL" id="JBFOLK010000008">
    <property type="protein sequence ID" value="KAL2492531.1"/>
    <property type="molecule type" value="Genomic_DNA"/>
</dbReference>
<evidence type="ECO:0000313" key="2">
    <source>
        <dbReference type="EMBL" id="KAL2492531.1"/>
    </source>
</evidence>
<reference evidence="3" key="1">
    <citation type="submission" date="2024-07" db="EMBL/GenBank/DDBJ databases">
        <title>Two chromosome-level genome assemblies of Korean endemic species Abeliophyllum distichum and Forsythia ovata (Oleaceae).</title>
        <authorList>
            <person name="Jang H."/>
        </authorList>
    </citation>
    <scope>NUCLEOTIDE SEQUENCE [LARGE SCALE GENOMIC DNA]</scope>
</reference>
<keyword evidence="1" id="KW-0812">Transmembrane</keyword>
<dbReference type="Proteomes" id="UP001604336">
    <property type="component" value="Unassembled WGS sequence"/>
</dbReference>
<dbReference type="AlphaFoldDB" id="A0ABD1RVT5"/>